<evidence type="ECO:0000256" key="8">
    <source>
        <dbReference type="ARBA" id="ARBA00023010"/>
    </source>
</evidence>
<dbReference type="PRINTS" id="PR01651">
    <property type="entry name" value="SECGEXPORT"/>
</dbReference>
<evidence type="ECO:0000256" key="3">
    <source>
        <dbReference type="ARBA" id="ARBA00022448"/>
    </source>
</evidence>
<dbReference type="GO" id="GO:0009306">
    <property type="term" value="P:protein secretion"/>
    <property type="evidence" value="ECO:0007669"/>
    <property type="project" value="UniProtKB-UniRule"/>
</dbReference>
<evidence type="ECO:0000256" key="5">
    <source>
        <dbReference type="ARBA" id="ARBA00022692"/>
    </source>
</evidence>
<dbReference type="STRING" id="320771.Cflav_PD3550"/>
<evidence type="ECO:0000256" key="11">
    <source>
        <dbReference type="SAM" id="MobiDB-lite"/>
    </source>
</evidence>
<dbReference type="GO" id="GO:0043952">
    <property type="term" value="P:protein transport by the Sec complex"/>
    <property type="evidence" value="ECO:0007669"/>
    <property type="project" value="TreeGrafter"/>
</dbReference>
<evidence type="ECO:0000256" key="2">
    <source>
        <dbReference type="ARBA" id="ARBA00008445"/>
    </source>
</evidence>
<evidence type="ECO:0000256" key="7">
    <source>
        <dbReference type="ARBA" id="ARBA00022989"/>
    </source>
</evidence>
<gene>
    <name evidence="12" type="ORF">Cflav_PD3550</name>
</gene>
<evidence type="ECO:0000313" key="12">
    <source>
        <dbReference type="EMBL" id="EEF60692.1"/>
    </source>
</evidence>
<keyword evidence="5 10" id="KW-0812">Transmembrane</keyword>
<dbReference type="AlphaFoldDB" id="B9XH57"/>
<protein>
    <recommendedName>
        <fullName evidence="10">Protein-export membrane protein SecG</fullName>
    </recommendedName>
</protein>
<organism evidence="12 13">
    <name type="scientific">Pedosphaera parvula (strain Ellin514)</name>
    <dbReference type="NCBI Taxonomy" id="320771"/>
    <lineage>
        <taxon>Bacteria</taxon>
        <taxon>Pseudomonadati</taxon>
        <taxon>Verrucomicrobiota</taxon>
        <taxon>Pedosphaerae</taxon>
        <taxon>Pedosphaerales</taxon>
        <taxon>Pedosphaeraceae</taxon>
        <taxon>Pedosphaera</taxon>
    </lineage>
</organism>
<feature type="transmembrane region" description="Helical" evidence="10">
    <location>
        <begin position="6"/>
        <end position="25"/>
    </location>
</feature>
<sequence>MGFLSVILSIILVIDCLFLILLVLVQLPKKEAGAGMAFGGGTADALFGAGSGTALTKLTKYAAGVFFLGAFFLSIVNSHARKQSDLEFRKQVEKAGASAPAAVPATAPTVSSNAPIPLTITSNSVSTTPVAPKVGSNAPAK</sequence>
<comment type="similarity">
    <text evidence="2 10">Belongs to the SecG family.</text>
</comment>
<keyword evidence="6 10" id="KW-0653">Protein transport</keyword>
<keyword evidence="7 10" id="KW-1133">Transmembrane helix</keyword>
<evidence type="ECO:0000256" key="4">
    <source>
        <dbReference type="ARBA" id="ARBA00022475"/>
    </source>
</evidence>
<dbReference type="GO" id="GO:0065002">
    <property type="term" value="P:intracellular protein transmembrane transport"/>
    <property type="evidence" value="ECO:0007669"/>
    <property type="project" value="TreeGrafter"/>
</dbReference>
<keyword evidence="4 10" id="KW-1003">Cell membrane</keyword>
<name>B9XH57_PEDPL</name>
<evidence type="ECO:0000256" key="6">
    <source>
        <dbReference type="ARBA" id="ARBA00022927"/>
    </source>
</evidence>
<reference evidence="12 13" key="1">
    <citation type="journal article" date="2011" name="J. Bacteriol.">
        <title>Genome sequence of 'Pedosphaera parvula' Ellin514, an aerobic Verrucomicrobial isolate from pasture soil.</title>
        <authorList>
            <person name="Kant R."/>
            <person name="van Passel M.W."/>
            <person name="Sangwan P."/>
            <person name="Palva A."/>
            <person name="Lucas S."/>
            <person name="Copeland A."/>
            <person name="Lapidus A."/>
            <person name="Glavina Del Rio T."/>
            <person name="Dalin E."/>
            <person name="Tice H."/>
            <person name="Bruce D."/>
            <person name="Goodwin L."/>
            <person name="Pitluck S."/>
            <person name="Chertkov O."/>
            <person name="Larimer F.W."/>
            <person name="Land M.L."/>
            <person name="Hauser L."/>
            <person name="Brettin T.S."/>
            <person name="Detter J.C."/>
            <person name="Han S."/>
            <person name="de Vos W.M."/>
            <person name="Janssen P.H."/>
            <person name="Smidt H."/>
        </authorList>
    </citation>
    <scope>NUCLEOTIDE SEQUENCE [LARGE SCALE GENOMIC DNA]</scope>
    <source>
        <strain evidence="12 13">Ellin514</strain>
    </source>
</reference>
<proteinExistence type="inferred from homology"/>
<dbReference type="Proteomes" id="UP000003688">
    <property type="component" value="Unassembled WGS sequence"/>
</dbReference>
<keyword evidence="8 10" id="KW-0811">Translocation</keyword>
<dbReference type="PANTHER" id="PTHR34182:SF1">
    <property type="entry name" value="PROTEIN-EXPORT MEMBRANE PROTEIN SECG"/>
    <property type="match status" value="1"/>
</dbReference>
<feature type="transmembrane region" description="Helical" evidence="10">
    <location>
        <begin position="37"/>
        <end position="55"/>
    </location>
</feature>
<comment type="function">
    <text evidence="10">Involved in protein export. Participates in an early event of protein translocation.</text>
</comment>
<feature type="region of interest" description="Disordered" evidence="11">
    <location>
        <begin position="122"/>
        <end position="141"/>
    </location>
</feature>
<feature type="transmembrane region" description="Helical" evidence="10">
    <location>
        <begin position="61"/>
        <end position="80"/>
    </location>
</feature>
<dbReference type="PANTHER" id="PTHR34182">
    <property type="entry name" value="PROTEIN-EXPORT MEMBRANE PROTEIN SECG"/>
    <property type="match status" value="1"/>
</dbReference>
<evidence type="ECO:0000256" key="9">
    <source>
        <dbReference type="ARBA" id="ARBA00023136"/>
    </source>
</evidence>
<keyword evidence="3 10" id="KW-0813">Transport</keyword>
<comment type="caution">
    <text evidence="10">Lacks conserved residue(s) required for the propagation of feature annotation.</text>
</comment>
<dbReference type="GO" id="GO:0015450">
    <property type="term" value="F:protein-transporting ATPase activity"/>
    <property type="evidence" value="ECO:0007669"/>
    <property type="project" value="UniProtKB-UniRule"/>
</dbReference>
<dbReference type="InterPro" id="IPR004692">
    <property type="entry name" value="SecG"/>
</dbReference>
<keyword evidence="13" id="KW-1185">Reference proteome</keyword>
<dbReference type="NCBIfam" id="TIGR00810">
    <property type="entry name" value="secG"/>
    <property type="match status" value="1"/>
</dbReference>
<dbReference type="RefSeq" id="WP_007415153.1">
    <property type="nucleotide sequence ID" value="NZ_ABOX02000014.1"/>
</dbReference>
<evidence type="ECO:0000256" key="1">
    <source>
        <dbReference type="ARBA" id="ARBA00004651"/>
    </source>
</evidence>
<evidence type="ECO:0000313" key="13">
    <source>
        <dbReference type="Proteomes" id="UP000003688"/>
    </source>
</evidence>
<comment type="subcellular location">
    <subcellularLocation>
        <location evidence="1 10">Cell membrane</location>
        <topology evidence="1 10">Multi-pass membrane protein</topology>
    </subcellularLocation>
</comment>
<dbReference type="Pfam" id="PF03840">
    <property type="entry name" value="SecG"/>
    <property type="match status" value="1"/>
</dbReference>
<keyword evidence="9 10" id="KW-0472">Membrane</keyword>
<evidence type="ECO:0000256" key="10">
    <source>
        <dbReference type="RuleBase" id="RU365087"/>
    </source>
</evidence>
<accession>B9XH57</accession>
<dbReference type="EMBL" id="ABOX02000014">
    <property type="protein sequence ID" value="EEF60692.1"/>
    <property type="molecule type" value="Genomic_DNA"/>
</dbReference>
<dbReference type="GO" id="GO:0005886">
    <property type="term" value="C:plasma membrane"/>
    <property type="evidence" value="ECO:0007669"/>
    <property type="project" value="UniProtKB-SubCell"/>
</dbReference>
<comment type="caution">
    <text evidence="12">The sequence shown here is derived from an EMBL/GenBank/DDBJ whole genome shotgun (WGS) entry which is preliminary data.</text>
</comment>